<dbReference type="EMBL" id="CADCTF010000019">
    <property type="protein sequence ID" value="CAA9217455.1"/>
    <property type="molecule type" value="Genomic_DNA"/>
</dbReference>
<evidence type="ECO:0000313" key="2">
    <source>
        <dbReference type="EMBL" id="CAA9217455.1"/>
    </source>
</evidence>
<accession>A0A6J4H9R4</accession>
<evidence type="ECO:0000256" key="1">
    <source>
        <dbReference type="SAM" id="MobiDB-lite"/>
    </source>
</evidence>
<feature type="non-terminal residue" evidence="2">
    <location>
        <position position="190"/>
    </location>
</feature>
<gene>
    <name evidence="2" type="ORF">AVDCRST_MAG50-262</name>
</gene>
<proteinExistence type="predicted"/>
<dbReference type="AlphaFoldDB" id="A0A6J4H9R4"/>
<sequence length="190" mass="20927">GRRCSGPVPRAGLRDDHHRGHQRSGGRPTGHRVPAVPVEARHPQGSPRCVDRRGRRGRPCCRAGARAIAPRRARSPGEDRRPRRHRRPGERQDGADLPHPRECSSVRPGRGRPPRRAGHPASAGAGASRPFPCPLQRVAPEPSGARCQRHHPRPCLPRRLRIARRRPALAGRALPDLAHRHAGRPATARI</sequence>
<feature type="region of interest" description="Disordered" evidence="1">
    <location>
        <begin position="1"/>
        <end position="132"/>
    </location>
</feature>
<protein>
    <submittedName>
        <fullName evidence="2">Uncharacterized protein</fullName>
    </submittedName>
</protein>
<feature type="compositionally biased region" description="Basic and acidic residues" evidence="1">
    <location>
        <begin position="89"/>
        <end position="104"/>
    </location>
</feature>
<organism evidence="2">
    <name type="scientific">uncultured Acidimicrobiales bacterium</name>
    <dbReference type="NCBI Taxonomy" id="310071"/>
    <lineage>
        <taxon>Bacteria</taxon>
        <taxon>Bacillati</taxon>
        <taxon>Actinomycetota</taxon>
        <taxon>Acidimicrobiia</taxon>
        <taxon>Acidimicrobiales</taxon>
        <taxon>environmental samples</taxon>
    </lineage>
</organism>
<feature type="compositionally biased region" description="Basic residues" evidence="1">
    <location>
        <begin position="109"/>
        <end position="118"/>
    </location>
</feature>
<name>A0A6J4H9R4_9ACTN</name>
<reference evidence="2" key="1">
    <citation type="submission" date="2020-02" db="EMBL/GenBank/DDBJ databases">
        <authorList>
            <person name="Meier V. D."/>
        </authorList>
    </citation>
    <scope>NUCLEOTIDE SEQUENCE</scope>
    <source>
        <strain evidence="2">AVDCRST_MAG50</strain>
    </source>
</reference>
<feature type="compositionally biased region" description="Low complexity" evidence="1">
    <location>
        <begin position="119"/>
        <end position="130"/>
    </location>
</feature>
<feature type="non-terminal residue" evidence="2">
    <location>
        <position position="1"/>
    </location>
</feature>